<reference evidence="2" key="1">
    <citation type="submission" date="2022-08" db="EMBL/GenBank/DDBJ databases">
        <title>Genome sequencing of akame (Lates japonicus).</title>
        <authorList>
            <person name="Hashiguchi Y."/>
            <person name="Takahashi H."/>
        </authorList>
    </citation>
    <scope>NUCLEOTIDE SEQUENCE</scope>
    <source>
        <strain evidence="2">Kochi</strain>
    </source>
</reference>
<feature type="compositionally biased region" description="Basic and acidic residues" evidence="1">
    <location>
        <begin position="32"/>
        <end position="46"/>
    </location>
</feature>
<gene>
    <name evidence="2" type="ORF">AKAME5_001241900</name>
</gene>
<comment type="caution">
    <text evidence="2">The sequence shown here is derived from an EMBL/GenBank/DDBJ whole genome shotgun (WGS) entry which is preliminary data.</text>
</comment>
<dbReference type="Proteomes" id="UP001279410">
    <property type="component" value="Unassembled WGS sequence"/>
</dbReference>
<name>A0AAD3MVK7_LATJO</name>
<proteinExistence type="predicted"/>
<dbReference type="EMBL" id="BRZM01000041">
    <property type="protein sequence ID" value="GLD60531.1"/>
    <property type="molecule type" value="Genomic_DNA"/>
</dbReference>
<accession>A0AAD3MVK7</accession>
<evidence type="ECO:0000313" key="2">
    <source>
        <dbReference type="EMBL" id="GLD60531.1"/>
    </source>
</evidence>
<sequence>MCDLAPFSYIARPTAAGNWHPSCRGARAWAARRTERERERRQKDGRSGIIRAGPGQSTIDPITFAKQPQTILKCCPWAGQTVRAVQKYLLGTDDPIQSGAHGWRAHHPTIPLQLTGGTTRPQKPTRATLHKVL</sequence>
<feature type="region of interest" description="Disordered" evidence="1">
    <location>
        <begin position="32"/>
        <end position="61"/>
    </location>
</feature>
<dbReference type="AlphaFoldDB" id="A0AAD3MVK7"/>
<keyword evidence="3" id="KW-1185">Reference proteome</keyword>
<evidence type="ECO:0000256" key="1">
    <source>
        <dbReference type="SAM" id="MobiDB-lite"/>
    </source>
</evidence>
<protein>
    <submittedName>
        <fullName evidence="2">Synaptogyrin-3-like protein</fullName>
    </submittedName>
</protein>
<evidence type="ECO:0000313" key="3">
    <source>
        <dbReference type="Proteomes" id="UP001279410"/>
    </source>
</evidence>
<organism evidence="2 3">
    <name type="scientific">Lates japonicus</name>
    <name type="common">Japanese lates</name>
    <dbReference type="NCBI Taxonomy" id="270547"/>
    <lineage>
        <taxon>Eukaryota</taxon>
        <taxon>Metazoa</taxon>
        <taxon>Chordata</taxon>
        <taxon>Craniata</taxon>
        <taxon>Vertebrata</taxon>
        <taxon>Euteleostomi</taxon>
        <taxon>Actinopterygii</taxon>
        <taxon>Neopterygii</taxon>
        <taxon>Teleostei</taxon>
        <taxon>Neoteleostei</taxon>
        <taxon>Acanthomorphata</taxon>
        <taxon>Carangaria</taxon>
        <taxon>Carangaria incertae sedis</taxon>
        <taxon>Centropomidae</taxon>
        <taxon>Lates</taxon>
    </lineage>
</organism>